<proteinExistence type="predicted"/>
<keyword evidence="1" id="KW-0472">Membrane</keyword>
<accession>A0ABN6IHH8</accession>
<protein>
    <submittedName>
        <fullName evidence="2">Uncharacterized protein</fullName>
    </submittedName>
</protein>
<reference evidence="2 3" key="2">
    <citation type="submission" date="2021-07" db="EMBL/GenBank/DDBJ databases">
        <authorList>
            <person name="Matsumoto Y."/>
            <person name="Motooka D."/>
            <person name="Nakamura S."/>
        </authorList>
    </citation>
    <scope>NUCLEOTIDE SEQUENCE [LARGE SCALE GENOMIC DNA]</scope>
    <source>
        <strain evidence="2 3">TY59</strain>
    </source>
</reference>
<evidence type="ECO:0000256" key="1">
    <source>
        <dbReference type="SAM" id="Phobius"/>
    </source>
</evidence>
<reference evidence="2 3" key="1">
    <citation type="submission" date="2021-07" db="EMBL/GenBank/DDBJ databases">
        <title>Complete genome sequence of nontuberculous Mycobacterium sp. TY59.</title>
        <authorList>
            <person name="Fukushima K."/>
        </authorList>
    </citation>
    <scope>NUCLEOTIDE SEQUENCE [LARGE SCALE GENOMIC DNA]</scope>
    <source>
        <strain evidence="2 3">TY59</strain>
    </source>
</reference>
<dbReference type="EMBL" id="AP024828">
    <property type="protein sequence ID" value="BCZ22770.1"/>
    <property type="molecule type" value="Genomic_DNA"/>
</dbReference>
<gene>
    <name evidence="2" type="ORF">MTY59_26250</name>
</gene>
<name>A0ABN6IHH8_9MYCO</name>
<dbReference type="Proteomes" id="UP000826012">
    <property type="component" value="Chromosome"/>
</dbReference>
<feature type="transmembrane region" description="Helical" evidence="1">
    <location>
        <begin position="44"/>
        <end position="65"/>
    </location>
</feature>
<organism evidence="2 3">
    <name type="scientific">Mycobacterium senriense</name>
    <dbReference type="NCBI Taxonomy" id="2775496"/>
    <lineage>
        <taxon>Bacteria</taxon>
        <taxon>Bacillati</taxon>
        <taxon>Actinomycetota</taxon>
        <taxon>Actinomycetes</taxon>
        <taxon>Mycobacteriales</taxon>
        <taxon>Mycobacteriaceae</taxon>
        <taxon>Mycobacterium</taxon>
        <taxon>Mycobacterium avium complex (MAC)</taxon>
    </lineage>
</organism>
<evidence type="ECO:0000313" key="2">
    <source>
        <dbReference type="EMBL" id="BCZ22770.1"/>
    </source>
</evidence>
<keyword evidence="1" id="KW-0812">Transmembrane</keyword>
<sequence length="67" mass="7562">MGVTVNFFQARLMQVLMGVFGSVRMRVRVFVLDVVVLVGRVRVVVRHIAVLVLVRVWLVVGVLFAHC</sequence>
<keyword evidence="3" id="KW-1185">Reference proteome</keyword>
<keyword evidence="1" id="KW-1133">Transmembrane helix</keyword>
<evidence type="ECO:0000313" key="3">
    <source>
        <dbReference type="Proteomes" id="UP000826012"/>
    </source>
</evidence>